<dbReference type="Pfam" id="PF20316">
    <property type="entry name" value="DUF6612"/>
    <property type="match status" value="1"/>
</dbReference>
<evidence type="ECO:0000313" key="3">
    <source>
        <dbReference type="Proteomes" id="UP000261811"/>
    </source>
</evidence>
<sequence>MEYHRIGSLVMKRRLVVGTAVSAGMVLSLSGCLGGSGEEKGSGAAGGGKSVVLAAADVVRKSSEKTSQVQTVKAELQTEVTVPGAPGAVRMHMRMASKMRPELAFRMTVDQVSMGGKSLPGQSGMEMVMTGRTLYMKSPAFAQLTHGKQWVKMTAAELGAASGQNFDQLLDQQKQADPSDQVKKLTASKDIHEVGKETVNGVETTHYAGTMSVQEMAAKLPAQQQERQLKSFQKLGVQTLAFDLWVDGKQLPAKIAVKTPEGSSTKMDTTVTYSDWNAPVTVSAPPASEVGPMPKLPNLGNTPGA</sequence>
<gene>
    <name evidence="2" type="ORF">DZF91_16065</name>
</gene>
<dbReference type="InterPro" id="IPR046720">
    <property type="entry name" value="DUF6612"/>
</dbReference>
<reference evidence="2 3" key="1">
    <citation type="submission" date="2018-08" db="EMBL/GenBank/DDBJ databases">
        <title>Actinomadura jelena sp. nov., a novel Actinomycete isolated from soil in Chad.</title>
        <authorList>
            <person name="Shi L."/>
        </authorList>
    </citation>
    <scope>NUCLEOTIDE SEQUENCE [LARGE SCALE GENOMIC DNA]</scope>
    <source>
        <strain evidence="2 3">NEAU-G17</strain>
    </source>
</reference>
<dbReference type="InterPro" id="IPR029046">
    <property type="entry name" value="LolA/LolB/LppX"/>
</dbReference>
<keyword evidence="2" id="KW-0449">Lipoprotein</keyword>
<evidence type="ECO:0000256" key="1">
    <source>
        <dbReference type="SAM" id="MobiDB-lite"/>
    </source>
</evidence>
<dbReference type="Proteomes" id="UP000261811">
    <property type="component" value="Unassembled WGS sequence"/>
</dbReference>
<accession>A0A372JL36</accession>
<organism evidence="2 3">
    <name type="scientific">Actinomadura logoneensis</name>
    <dbReference type="NCBI Taxonomy" id="2293572"/>
    <lineage>
        <taxon>Bacteria</taxon>
        <taxon>Bacillati</taxon>
        <taxon>Actinomycetota</taxon>
        <taxon>Actinomycetes</taxon>
        <taxon>Streptosporangiales</taxon>
        <taxon>Thermomonosporaceae</taxon>
        <taxon>Actinomadura</taxon>
    </lineage>
</organism>
<dbReference type="EMBL" id="QURH01000270">
    <property type="protein sequence ID" value="RFU40639.1"/>
    <property type="molecule type" value="Genomic_DNA"/>
</dbReference>
<comment type="caution">
    <text evidence="2">The sequence shown here is derived from an EMBL/GenBank/DDBJ whole genome shotgun (WGS) entry which is preliminary data.</text>
</comment>
<dbReference type="PROSITE" id="PS51257">
    <property type="entry name" value="PROKAR_LIPOPROTEIN"/>
    <property type="match status" value="1"/>
</dbReference>
<name>A0A372JL36_9ACTN</name>
<evidence type="ECO:0000313" key="2">
    <source>
        <dbReference type="EMBL" id="RFU40639.1"/>
    </source>
</evidence>
<proteinExistence type="predicted"/>
<feature type="region of interest" description="Disordered" evidence="1">
    <location>
        <begin position="283"/>
        <end position="305"/>
    </location>
</feature>
<dbReference type="Gene3D" id="2.50.20.20">
    <property type="match status" value="1"/>
</dbReference>
<protein>
    <submittedName>
        <fullName evidence="2">LppX_LprAFG lipoprotein</fullName>
    </submittedName>
</protein>
<dbReference type="SUPFAM" id="SSF89392">
    <property type="entry name" value="Prokaryotic lipoproteins and lipoprotein localization factors"/>
    <property type="match status" value="1"/>
</dbReference>
<dbReference type="AlphaFoldDB" id="A0A372JL36"/>
<keyword evidence="3" id="KW-1185">Reference proteome</keyword>